<organism evidence="5 6">
    <name type="scientific">Fusarium flagelliforme</name>
    <dbReference type="NCBI Taxonomy" id="2675880"/>
    <lineage>
        <taxon>Eukaryota</taxon>
        <taxon>Fungi</taxon>
        <taxon>Dikarya</taxon>
        <taxon>Ascomycota</taxon>
        <taxon>Pezizomycotina</taxon>
        <taxon>Sordariomycetes</taxon>
        <taxon>Hypocreomycetidae</taxon>
        <taxon>Hypocreales</taxon>
        <taxon>Nectriaceae</taxon>
        <taxon>Fusarium</taxon>
        <taxon>Fusarium incarnatum-equiseti species complex</taxon>
    </lineage>
</organism>
<keyword evidence="2 3" id="KW-0040">ANK repeat</keyword>
<feature type="compositionally biased region" description="Pro residues" evidence="4">
    <location>
        <begin position="31"/>
        <end position="44"/>
    </location>
</feature>
<accession>A0A395MSR9</accession>
<dbReference type="STRING" id="2594813.A0A395MSR9"/>
<dbReference type="Gene3D" id="1.25.40.20">
    <property type="entry name" value="Ankyrin repeat-containing domain"/>
    <property type="match status" value="1"/>
</dbReference>
<feature type="compositionally biased region" description="Basic residues" evidence="4">
    <location>
        <begin position="133"/>
        <end position="143"/>
    </location>
</feature>
<evidence type="ECO:0000256" key="2">
    <source>
        <dbReference type="ARBA" id="ARBA00023043"/>
    </source>
</evidence>
<feature type="compositionally biased region" description="Basic and acidic residues" evidence="4">
    <location>
        <begin position="518"/>
        <end position="536"/>
    </location>
</feature>
<dbReference type="PANTHER" id="PTHR24201">
    <property type="entry name" value="ANK_REP_REGION DOMAIN-CONTAINING PROTEIN"/>
    <property type="match status" value="1"/>
</dbReference>
<reference evidence="5 6" key="1">
    <citation type="journal article" date="2018" name="PLoS Pathog.">
        <title>Evolution of structural diversity of trichothecenes, a family of toxins produced by plant pathogenic and entomopathogenic fungi.</title>
        <authorList>
            <person name="Proctor R.H."/>
            <person name="McCormick S.P."/>
            <person name="Kim H.S."/>
            <person name="Cardoza R.E."/>
            <person name="Stanley A.M."/>
            <person name="Lindo L."/>
            <person name="Kelly A."/>
            <person name="Brown D.W."/>
            <person name="Lee T."/>
            <person name="Vaughan M.M."/>
            <person name="Alexander N.J."/>
            <person name="Busman M."/>
            <person name="Gutierrez S."/>
        </authorList>
    </citation>
    <scope>NUCLEOTIDE SEQUENCE [LARGE SCALE GENOMIC DNA]</scope>
    <source>
        <strain evidence="5 6">NRRL 13405</strain>
    </source>
</reference>
<dbReference type="PROSITE" id="PS50297">
    <property type="entry name" value="ANK_REP_REGION"/>
    <property type="match status" value="3"/>
</dbReference>
<dbReference type="Proteomes" id="UP000265631">
    <property type="component" value="Unassembled WGS sequence"/>
</dbReference>
<dbReference type="Pfam" id="PF12796">
    <property type="entry name" value="Ank_2"/>
    <property type="match status" value="1"/>
</dbReference>
<name>A0A395MSR9_9HYPO</name>
<feature type="compositionally biased region" description="Basic and acidic residues" evidence="4">
    <location>
        <begin position="601"/>
        <end position="614"/>
    </location>
</feature>
<feature type="compositionally biased region" description="Basic and acidic residues" evidence="4">
    <location>
        <begin position="179"/>
        <end position="188"/>
    </location>
</feature>
<gene>
    <name evidence="5" type="ORF">FIE12Z_4975</name>
</gene>
<comment type="caution">
    <text evidence="5">The sequence shown here is derived from an EMBL/GenBank/DDBJ whole genome shotgun (WGS) entry which is preliminary data.</text>
</comment>
<dbReference type="EMBL" id="PXXK01000128">
    <property type="protein sequence ID" value="RFN50737.1"/>
    <property type="molecule type" value="Genomic_DNA"/>
</dbReference>
<dbReference type="InterPro" id="IPR036770">
    <property type="entry name" value="Ankyrin_rpt-contain_sf"/>
</dbReference>
<dbReference type="SMART" id="SM00248">
    <property type="entry name" value="ANK"/>
    <property type="match status" value="3"/>
</dbReference>
<feature type="repeat" description="ANK" evidence="3">
    <location>
        <begin position="703"/>
        <end position="725"/>
    </location>
</feature>
<protein>
    <submittedName>
        <fullName evidence="5">Uncharacterized protein</fullName>
    </submittedName>
</protein>
<dbReference type="InterPro" id="IPR050776">
    <property type="entry name" value="Ank_Repeat/CDKN_Inhibitor"/>
</dbReference>
<feature type="repeat" description="ANK" evidence="3">
    <location>
        <begin position="670"/>
        <end position="702"/>
    </location>
</feature>
<dbReference type="PROSITE" id="PS50088">
    <property type="entry name" value="ANK_REPEAT"/>
    <property type="match status" value="3"/>
</dbReference>
<evidence type="ECO:0000313" key="6">
    <source>
        <dbReference type="Proteomes" id="UP000265631"/>
    </source>
</evidence>
<feature type="region of interest" description="Disordered" evidence="4">
    <location>
        <begin position="569"/>
        <end position="643"/>
    </location>
</feature>
<feature type="repeat" description="ANK" evidence="3">
    <location>
        <begin position="737"/>
        <end position="772"/>
    </location>
</feature>
<dbReference type="AlphaFoldDB" id="A0A395MSR9"/>
<keyword evidence="6" id="KW-1185">Reference proteome</keyword>
<feature type="compositionally biased region" description="Basic and acidic residues" evidence="4">
    <location>
        <begin position="288"/>
        <end position="302"/>
    </location>
</feature>
<feature type="compositionally biased region" description="Polar residues" evidence="4">
    <location>
        <begin position="248"/>
        <end position="262"/>
    </location>
</feature>
<feature type="compositionally biased region" description="Basic and acidic residues" evidence="4">
    <location>
        <begin position="236"/>
        <end position="246"/>
    </location>
</feature>
<feature type="compositionally biased region" description="Low complexity" evidence="4">
    <location>
        <begin position="1"/>
        <end position="30"/>
    </location>
</feature>
<dbReference type="SUPFAM" id="SSF48403">
    <property type="entry name" value="Ankyrin repeat"/>
    <property type="match status" value="1"/>
</dbReference>
<feature type="compositionally biased region" description="Pro residues" evidence="4">
    <location>
        <begin position="468"/>
        <end position="480"/>
    </location>
</feature>
<dbReference type="Pfam" id="PF00023">
    <property type="entry name" value="Ank"/>
    <property type="match status" value="1"/>
</dbReference>
<feature type="compositionally biased region" description="Low complexity" evidence="4">
    <location>
        <begin position="199"/>
        <end position="208"/>
    </location>
</feature>
<evidence type="ECO:0000313" key="5">
    <source>
        <dbReference type="EMBL" id="RFN50737.1"/>
    </source>
</evidence>
<feature type="compositionally biased region" description="Basic and acidic residues" evidence="4">
    <location>
        <begin position="569"/>
        <end position="588"/>
    </location>
</feature>
<sequence length="816" mass="90500">MPKKLPSLRSKPPSVRKPPTTTHSRPSSSHGPPPPPPSNPPTLRPPAAGRARSHETESRRPKYPPTSRHSYYGRPTPNDRPAPTRRDSGYRSVSPRGRQPPPPPPPPAPAGRTLRRRVTRDSDWMSEDESRPTSRRRTPSPRRQRPEPRPHGHETPPWPSSPKPANARPAMRSYPTDSSRPDPRRFHSYEAPPSPRRPPGAGKRSPPSGYRPAPHLASDMLRGRPRSRGDSPLQNETHRPAPERRPSHNTNSPRHSPMTQPASPRHSPRTQPASPRHSPRTQPARPAKQHEPSDKPEPQKKGFDFMKHLPQAFATYAGVNALSEHADTAKEWADWFMNLRKTPAEIHELSAKVTTAKDTITQIQNSLEARPDIIDGDDAKPMRKQIDDAIKNATTALDEMTKLLQEISSDGLEGTAFRGLEEFYNSYKYKDEWEEKIKIADADLEKELGALSKIMVNIYSRALSKPAPPGLNNPVPPPAPGQNADSGYARRQSAAGHGSRSRVASPILEPPPVGKYRKSVDGDEETKTAEPTDGVKSEAVPEVVVNEQPAEEGKKADGLQSGFGEANVKETTDTHPESPKGTKLKVDDEPADVPPAPETEPETKAPEPPKEEPTGIKPAQPTPSVAQPPKQPSPPTKSPEDTLLDAAWNGDIQACTNALRHASPTTRDSHGLTPLHLACERDHLAITMLLHDTGVSSNVHDLHERTPLHLAARYGSSAIVEYLLDDCKADPNAKTDDGRTPLHYAAVVDDEERREVVRLLRDFGADPTVKDSRGRTPRDLAQRRDLWDVSATLRRAEKRWEEEHHQNWFQRHGLKR</sequence>
<dbReference type="InterPro" id="IPR002110">
    <property type="entry name" value="Ankyrin_rpt"/>
</dbReference>
<feature type="compositionally biased region" description="Pro residues" evidence="4">
    <location>
        <begin position="98"/>
        <end position="109"/>
    </location>
</feature>
<feature type="compositionally biased region" description="Basic and acidic residues" evidence="4">
    <location>
        <begin position="119"/>
        <end position="132"/>
    </location>
</feature>
<evidence type="ECO:0000256" key="1">
    <source>
        <dbReference type="ARBA" id="ARBA00022737"/>
    </source>
</evidence>
<feature type="region of interest" description="Disordered" evidence="4">
    <location>
        <begin position="468"/>
        <end position="541"/>
    </location>
</feature>
<evidence type="ECO:0000256" key="3">
    <source>
        <dbReference type="PROSITE-ProRule" id="PRU00023"/>
    </source>
</evidence>
<evidence type="ECO:0000256" key="4">
    <source>
        <dbReference type="SAM" id="MobiDB-lite"/>
    </source>
</evidence>
<feature type="region of interest" description="Disordered" evidence="4">
    <location>
        <begin position="1"/>
        <end position="302"/>
    </location>
</feature>
<proteinExistence type="predicted"/>
<feature type="compositionally biased region" description="Basic and acidic residues" evidence="4">
    <location>
        <begin position="144"/>
        <end position="154"/>
    </location>
</feature>
<keyword evidence="1" id="KW-0677">Repeat</keyword>